<gene>
    <name evidence="2" type="ORF">PAECIP111802_06788</name>
</gene>
<comment type="caution">
    <text evidence="2">The sequence shown here is derived from an EMBL/GenBank/DDBJ whole genome shotgun (WGS) entry which is preliminary data.</text>
</comment>
<dbReference type="EMBL" id="CAJVCE010000036">
    <property type="protein sequence ID" value="CAG7657616.1"/>
    <property type="molecule type" value="Genomic_DNA"/>
</dbReference>
<keyword evidence="1" id="KW-0812">Transmembrane</keyword>
<sequence length="99" mass="11197">MGIELAIVLLTYVLLVVMAYLVFVFTSDKEKRGIIIINRAYNYAYSALSFGVLVIFALIKMPNVTLDKQTTNYLILACKFISVITLGGTAFILNKYYKR</sequence>
<feature type="transmembrane region" description="Helical" evidence="1">
    <location>
        <begin position="40"/>
        <end position="61"/>
    </location>
</feature>
<reference evidence="2 3" key="1">
    <citation type="submission" date="2021-06" db="EMBL/GenBank/DDBJ databases">
        <authorList>
            <person name="Criscuolo A."/>
        </authorList>
    </citation>
    <scope>NUCLEOTIDE SEQUENCE [LARGE SCALE GENOMIC DNA]</scope>
    <source>
        <strain evidence="3">CIP 111802</strain>
    </source>
</reference>
<evidence type="ECO:0008006" key="4">
    <source>
        <dbReference type="Google" id="ProtNLM"/>
    </source>
</evidence>
<evidence type="ECO:0000256" key="1">
    <source>
        <dbReference type="SAM" id="Phobius"/>
    </source>
</evidence>
<evidence type="ECO:0000313" key="3">
    <source>
        <dbReference type="Proteomes" id="UP000730618"/>
    </source>
</evidence>
<organism evidence="2 3">
    <name type="scientific">Paenibacillus allorhizosphaerae</name>
    <dbReference type="NCBI Taxonomy" id="2849866"/>
    <lineage>
        <taxon>Bacteria</taxon>
        <taxon>Bacillati</taxon>
        <taxon>Bacillota</taxon>
        <taxon>Bacilli</taxon>
        <taxon>Bacillales</taxon>
        <taxon>Paenibacillaceae</taxon>
        <taxon>Paenibacillus</taxon>
    </lineage>
</organism>
<keyword evidence="1" id="KW-0472">Membrane</keyword>
<feature type="transmembrane region" description="Helical" evidence="1">
    <location>
        <begin position="73"/>
        <end position="93"/>
    </location>
</feature>
<accession>A0ABN7TYW1</accession>
<dbReference type="RefSeq" id="WP_218102958.1">
    <property type="nucleotide sequence ID" value="NZ_CAJVCE010000036.1"/>
</dbReference>
<dbReference type="Proteomes" id="UP000730618">
    <property type="component" value="Unassembled WGS sequence"/>
</dbReference>
<feature type="transmembrane region" description="Helical" evidence="1">
    <location>
        <begin position="6"/>
        <end position="28"/>
    </location>
</feature>
<proteinExistence type="predicted"/>
<evidence type="ECO:0000313" key="2">
    <source>
        <dbReference type="EMBL" id="CAG7657616.1"/>
    </source>
</evidence>
<protein>
    <recommendedName>
        <fullName evidence="4">6-aminohexanoate hydrolase</fullName>
    </recommendedName>
</protein>
<name>A0ABN7TYW1_9BACL</name>
<keyword evidence="3" id="KW-1185">Reference proteome</keyword>
<keyword evidence="1" id="KW-1133">Transmembrane helix</keyword>